<reference evidence="2 3" key="1">
    <citation type="submission" date="2017-12" db="EMBL/GenBank/DDBJ databases">
        <title>High-resolution comparative analysis of great ape genomes.</title>
        <authorList>
            <person name="Pollen A."/>
            <person name="Hastie A."/>
            <person name="Hormozdiari F."/>
            <person name="Dougherty M."/>
            <person name="Liu R."/>
            <person name="Chaisson M."/>
            <person name="Hoppe E."/>
            <person name="Hill C."/>
            <person name="Pang A."/>
            <person name="Hillier L."/>
            <person name="Baker C."/>
            <person name="Armstrong J."/>
            <person name="Shendure J."/>
            <person name="Paten B."/>
            <person name="Wilson R."/>
            <person name="Chao H."/>
            <person name="Schneider V."/>
            <person name="Ventura M."/>
            <person name="Kronenberg Z."/>
            <person name="Murali S."/>
            <person name="Gordon D."/>
            <person name="Cantsilieris S."/>
            <person name="Munson K."/>
            <person name="Nelson B."/>
            <person name="Raja A."/>
            <person name="Underwood J."/>
            <person name="Diekhans M."/>
            <person name="Fiddes I."/>
            <person name="Haussler D."/>
            <person name="Eichler E."/>
        </authorList>
    </citation>
    <scope>NUCLEOTIDE SEQUENCE [LARGE SCALE GENOMIC DNA]</scope>
    <source>
        <strain evidence="2">Yerkes chimp pedigree #C0471</strain>
    </source>
</reference>
<dbReference type="Proteomes" id="UP000236370">
    <property type="component" value="Unassembled WGS sequence"/>
</dbReference>
<name>A0A2J8LZH3_PANTR</name>
<proteinExistence type="predicted"/>
<dbReference type="PANTHER" id="PTHR14918:SF3">
    <property type="entry name" value="KICSTOR COMPLEX PROTEIN SZT2"/>
    <property type="match status" value="1"/>
</dbReference>
<feature type="compositionally biased region" description="Low complexity" evidence="1">
    <location>
        <begin position="2540"/>
        <end position="2552"/>
    </location>
</feature>
<feature type="region of interest" description="Disordered" evidence="1">
    <location>
        <begin position="1715"/>
        <end position="1829"/>
    </location>
</feature>
<sequence>MASERPEPEVEEAGQVFLLMKKDYRISRNVRLAWFLSHLHQTVQATPQEMLLQSEQELEVLSVLPPGWQPDEPVVPRPFLLVPSTRVTFLAWQYRFVIELDLSPSTGIVDDSTGEILFDEVFHALSRCLGGLLRPFRVPGSCIDFQPEIYVTIQAYSSIIGLQSHQVLVQGCLLDPSQREVFLQQIYEQLCLFEDKVATMLQQQYDPQSQVGGVYSYDCSFGHVPNVELMKFIAMATFGSYLSTCPEPEPGNLGLTVYHRAFLLYSFLRSGEALNPEYYCGSQHRLFNEHLVSASSNPALALRRKKHTEKEVPADLVSTVSVRLREGYSVREVTLAKGGSQLEVKLVLLWKHNMRIEYVAMAPWPLEPEGPRVTRVEVTMEGGYDILHDVSCALRQPIRSLYRTHVIRRFWNTLQRPIPKHLHTPGSNGRYSTIQCRISHSSLTSLLRDWSSFVLVEGYSYVKLLSSAPDQPPNSFYMVRIISKAPCMVLRLGFPIGTPAPARHKIVSGLREEILRLRFPHRVQSKEPTPKVKRKGLGGAGGGSSPSKSPPVLGPQQALSDRPCLVVLHKPLDKLLIRVRLSEGFHFACSGEGIINMVLELPIQNEPPGQDAAEEKHTCVVQYILFPPHSTSTKDSFSTDDDNDVEVEALEGDSELNLVTEVWVEPQYGRVGPGPGSWKHLQDLTYSEIPQALHPRDAACIGSMLSFEYLIQLCQSKEWGPLPPEPRVSDGLDQGGDTCVHEIPFHFDLMGLLPQCQQLQMFFLLLARDVQRLAACGLEGPPQEETKPKFGDWSGAPSLKDLGGTGIKATKSHVPVLSVTLASDNAQNQGELSPPFRRDLQAYAGRQASQTESADGPRTRCPVYIYSCSLEALREQMVGMQPPQAPRDLFFRTQFLDHPSPSSAWMEPRYKEAANHCALLQEHAQRCYVRDPGPEISLTDVCQLRGEAHGALHSVIQEKFLEISRLHFRTVPSNPHYFFYCPPSSRREDEGPRDTVDRKISDLEFSEAELMGEEGDTSACCVVTESDPELEVEYRESRESDLGPAGLDSASLSDVDTVNPDEDSFSILGGDSPTGPESFLHDLPPLFLHLTCSVRLRGQHSSVPVCSLPTCLGQVLSSLEGPPVGGRVPLRDLSVTLDVFMLTLPLEVELPTASDPQHHRCGSKFGGGFGTFLGSTSESSASFPRSPGQPSSLRSDDGLGPPLPPPEEERSSAASISLAMFFLKTLTVASSLWQLANSQTLTASPQAPGSPEDSEGVPLISLPSVPQGGYDGGSSGSDSEGPNDTLGEKAPFTLRTPPGPAPPQPSLSGLPGPCLPDFWLIVRVLQDRVEVYAHARSLIREDGGPGTECRHLQQLLVRRVGEICREVNQRLLLQDLHDSHVCNSLLVAESEEDLWRSETPFHSRQRAPLPSDAIQALRSVLNAFSVVNRKNMFVYQERATKAVYYLRYVALGRWGPRSPLDMASSRSSDAARPVGQVDRHIQLLVHGVGQAGPEITDELVRVLCRRLDEATLDVITVMLVRNCKLTPADVEFIQPPGSLPSEVLHLALPTSCRPWLPALAWYLRQNLLIFLHSPKYTDSNSRNHFQGGLPDLDIYLYNKPGGQGTGGKGVACITLAFVDEGGAPLSLALWPPSSPGPPDPLREEEFEQLTQVIRCPVVLDSSSAQNGAPRLRLDVWEKGNISIVQLEEKLRGAARQALADAIIELQLLPASLCTEDTPTGSLRNGSLETKSSAGRASTFPPAPVPGEPVTPPSKAGRRSFWDMLSKTECGDLGSPKTTDDIVLDRPEDTRGRRRHKTESVRTPGGAERAPGSDSGAQRQKRRTTQLEEGEVGTLHPVFARVAQRWMEFMVQIGCASVSRSSAHMVSRFLLPSILSEFTALVTSMAGDTSVRIFEQHLGSEPEIFGPCSPGQLGPSPRPAAERHLLLLGRNFLQWRRPTQQAAKAMQRFEPGGDGSSGRNAPRQRLLLLEVVDKKLQLLTYNWAPDLGAALGRALVRLVQWQNARAHLIFCLLSQKLGLFHHYGQLDFPVRDEKEPNPFLLPTMEVETLIRSASPPLSREQGRLSGSSRGGGPLPLDTFPFDEALRDITAARPSSVLGPVPRPPDPVTYHGQQFLEIKMAERRELERQMKMENLFVTWQQRSTPATMPISAGELETLKQSSRLVHYCATAMLFDPAAWLHGPPETSGPPDGQRRHRPESGSGSREAPTSCESLDVSPPGAREEPWLKELSLAFLQQYVQYLQSIGFVLVPLRPPSPARSTSRPRAMAILGTEGRGSFSCPKTKTDGSPKSTSSPVTTYHLQRALPGGIILMELAFQGCYFCVKQFALECSRIPMGQAVNSQLSMLFTEECDKVRDLMHVHSFSYDFHLRLVHQHVLGAHLVLRHGYHLTTFLRHFLAHHPDGPHFGRNHIYQGTLELPTPLIAAHQLYNYVADHASSYHMKPLRMARPGGPEHNEYALVSAWHSSGSYLDSEGLRHQDDFDVSLLVCHCAAPFEEQGEAERHVLRLQFFVVLTSQRELFPRLTADMRRFRKPPRLPPEPEAPGSSAGSPGEASGLVLAPGPAPLFPPLAAEVGMARARLAQLVRLAGGHCRRDTLWKRLFLLEPPGPDRLRLGGRLALAELEELLEAVHAKSIGDIDPQLDCFLSMTVSWYQSLIKVLLSRFPQSCRHFQSPDLGTQYLVVLNQKFTDCFVLVFLDSHLGKTSLTVVFREPFPVQPQDSESPPAQLVSTYHHLESVINTACFTLWTRLL</sequence>
<evidence type="ECO:0000313" key="3">
    <source>
        <dbReference type="Proteomes" id="UP000236370"/>
    </source>
</evidence>
<accession>A0A2J8LZH3</accession>
<feature type="compositionally biased region" description="Polar residues" evidence="1">
    <location>
        <begin position="2278"/>
        <end position="2294"/>
    </location>
</feature>
<organism evidence="2 3">
    <name type="scientific">Pan troglodytes</name>
    <name type="common">Chimpanzee</name>
    <dbReference type="NCBI Taxonomy" id="9598"/>
    <lineage>
        <taxon>Eukaryota</taxon>
        <taxon>Metazoa</taxon>
        <taxon>Chordata</taxon>
        <taxon>Craniata</taxon>
        <taxon>Vertebrata</taxon>
        <taxon>Euteleostomi</taxon>
        <taxon>Mammalia</taxon>
        <taxon>Eutheria</taxon>
        <taxon>Euarchontoglires</taxon>
        <taxon>Primates</taxon>
        <taxon>Haplorrhini</taxon>
        <taxon>Catarrhini</taxon>
        <taxon>Hominidae</taxon>
        <taxon>Pan</taxon>
    </lineage>
</organism>
<gene>
    <name evidence="2" type="ORF">CK820_G0025552</name>
</gene>
<feature type="compositionally biased region" description="Polar residues" evidence="1">
    <location>
        <begin position="1715"/>
        <end position="1735"/>
    </location>
</feature>
<feature type="compositionally biased region" description="Pro residues" evidence="1">
    <location>
        <begin position="1740"/>
        <end position="1751"/>
    </location>
</feature>
<feature type="region of interest" description="Disordered" evidence="1">
    <location>
        <begin position="1242"/>
        <end position="1308"/>
    </location>
</feature>
<feature type="region of interest" description="Disordered" evidence="1">
    <location>
        <begin position="1176"/>
        <end position="1211"/>
    </location>
</feature>
<evidence type="ECO:0000256" key="1">
    <source>
        <dbReference type="SAM" id="MobiDB-lite"/>
    </source>
</evidence>
<protein>
    <submittedName>
        <fullName evidence="2">SZT2 isoform 7</fullName>
    </submittedName>
</protein>
<comment type="caution">
    <text evidence="2">The sequence shown here is derived from an EMBL/GenBank/DDBJ whole genome shotgun (WGS) entry which is preliminary data.</text>
</comment>
<feature type="compositionally biased region" description="Basic and acidic residues" evidence="1">
    <location>
        <begin position="1777"/>
        <end position="1790"/>
    </location>
</feature>
<feature type="region of interest" description="Disordered" evidence="1">
    <location>
        <begin position="2053"/>
        <end position="2073"/>
    </location>
</feature>
<dbReference type="PANTHER" id="PTHR14918">
    <property type="entry name" value="KICSTOR COMPLEX PROTEIN SZT2"/>
    <property type="match status" value="1"/>
</dbReference>
<feature type="region of interest" description="Disordered" evidence="1">
    <location>
        <begin position="525"/>
        <end position="556"/>
    </location>
</feature>
<dbReference type="InterPro" id="IPR033228">
    <property type="entry name" value="SZT2"/>
</dbReference>
<feature type="region of interest" description="Disordered" evidence="1">
    <location>
        <begin position="2528"/>
        <end position="2552"/>
    </location>
</feature>
<dbReference type="EMBL" id="NBAG03000275">
    <property type="protein sequence ID" value="PNI52657.1"/>
    <property type="molecule type" value="Genomic_DNA"/>
</dbReference>
<evidence type="ECO:0000313" key="2">
    <source>
        <dbReference type="EMBL" id="PNI52657.1"/>
    </source>
</evidence>
<feature type="region of interest" description="Disordered" evidence="1">
    <location>
        <begin position="2178"/>
        <end position="2218"/>
    </location>
</feature>
<dbReference type="GO" id="GO:0005777">
    <property type="term" value="C:peroxisome"/>
    <property type="evidence" value="ECO:0007669"/>
    <property type="project" value="InterPro"/>
</dbReference>
<feature type="region of interest" description="Disordered" evidence="1">
    <location>
        <begin position="2274"/>
        <end position="2294"/>
    </location>
</feature>